<feature type="transmembrane region" description="Helical" evidence="8">
    <location>
        <begin position="82"/>
        <end position="100"/>
    </location>
</feature>
<dbReference type="FunFam" id="3.40.50.300:FF:000287">
    <property type="entry name" value="Multidrug ABC transporter ATP-binding protein"/>
    <property type="match status" value="1"/>
</dbReference>
<dbReference type="InterPro" id="IPR003593">
    <property type="entry name" value="AAA+_ATPase"/>
</dbReference>
<dbReference type="Pfam" id="PF00664">
    <property type="entry name" value="ABC_membrane"/>
    <property type="match status" value="1"/>
</dbReference>
<dbReference type="InterPro" id="IPR017871">
    <property type="entry name" value="ABC_transporter-like_CS"/>
</dbReference>
<accession>A0A4V3RXY9</accession>
<feature type="transmembrane region" description="Helical" evidence="8">
    <location>
        <begin position="160"/>
        <end position="184"/>
    </location>
</feature>
<evidence type="ECO:0000256" key="8">
    <source>
        <dbReference type="SAM" id="Phobius"/>
    </source>
</evidence>
<dbReference type="Proteomes" id="UP000308054">
    <property type="component" value="Unassembled WGS sequence"/>
</dbReference>
<dbReference type="PANTHER" id="PTHR24221:SF654">
    <property type="entry name" value="ATP-BINDING CASSETTE SUB-FAMILY B MEMBER 6"/>
    <property type="match status" value="1"/>
</dbReference>
<sequence length="622" mass="66736">MRGMNSPSEGEGPAPEGRLGEAVARLLRILASPEMAKWRVRMGIAFALTLVAKLFSVAAPVLFGEGVNVLTRALAAETASTLAFWAFGGAFLAYGLARFASTAAPQLRDALFAPVSNDAQRLVAVQGFAHVQSLSLRYHQMKRTGAVNRIIDRGANAVDFLLRFLVFNILPALVELALAATVAAVLYGPIFAVIIVVAVLAYAVVTWAMTEWRVKLRRRMNEADTEVNARAVDTLSNFETVKAFAAEEREVARFDAAKARYAEAASASQQSLAGLNAAQAAIMNGGLLAVALIGGVMAVRGELEPGDIAALTLMLMNVYQPLNILGWAYREIKQATVDLERLFQTLRLEAEVADAPDARDLKVSGGAVRFEDVSFSHEGRSRSVEHVDLEIAPGSFVGFCGPSGAGKSTLLRLIFRFFDPDTGRVLIDGQDIATVSQRSLRDALGLVPQEVVLFNDTLRENILYGRPEADEVALMDAVERAKLKEFVESLPAGLDTRVGERGLRLSGGEKQRVGVARAILKDPPILILDEATSALDSRTEAEVQAALAEAARGRTTIAVAHRLSTIAGADRIHVMEDGRIVESGRHEALLARDGLYAAMWRRQAESAEAAAAPRAAAKAGTS</sequence>
<dbReference type="PANTHER" id="PTHR24221">
    <property type="entry name" value="ATP-BINDING CASSETTE SUB-FAMILY B"/>
    <property type="match status" value="1"/>
</dbReference>
<name>A0A4V3RXY9_9PROT</name>
<keyword evidence="12" id="KW-1185">Reference proteome</keyword>
<dbReference type="GO" id="GO:0016887">
    <property type="term" value="F:ATP hydrolysis activity"/>
    <property type="evidence" value="ECO:0007669"/>
    <property type="project" value="InterPro"/>
</dbReference>
<dbReference type="GO" id="GO:0140359">
    <property type="term" value="F:ABC-type transporter activity"/>
    <property type="evidence" value="ECO:0007669"/>
    <property type="project" value="InterPro"/>
</dbReference>
<evidence type="ECO:0000256" key="5">
    <source>
        <dbReference type="ARBA" id="ARBA00022840"/>
    </source>
</evidence>
<keyword evidence="6 8" id="KW-1133">Transmembrane helix</keyword>
<dbReference type="GO" id="GO:0005524">
    <property type="term" value="F:ATP binding"/>
    <property type="evidence" value="ECO:0007669"/>
    <property type="project" value="UniProtKB-KW"/>
</dbReference>
<dbReference type="InterPro" id="IPR039421">
    <property type="entry name" value="Type_1_exporter"/>
</dbReference>
<protein>
    <submittedName>
        <fullName evidence="11">ABC transporter ATP-binding protein/permease</fullName>
    </submittedName>
</protein>
<dbReference type="AlphaFoldDB" id="A0A4V3RXY9"/>
<comment type="subcellular location">
    <subcellularLocation>
        <location evidence="1">Cell membrane</location>
        <topology evidence="1">Multi-pass membrane protein</topology>
    </subcellularLocation>
</comment>
<dbReference type="GO" id="GO:0005886">
    <property type="term" value="C:plasma membrane"/>
    <property type="evidence" value="ECO:0007669"/>
    <property type="project" value="UniProtKB-SubCell"/>
</dbReference>
<dbReference type="InterPro" id="IPR036640">
    <property type="entry name" value="ABC1_TM_sf"/>
</dbReference>
<feature type="domain" description="ABC transmembrane type-1" evidence="10">
    <location>
        <begin position="44"/>
        <end position="334"/>
    </location>
</feature>
<dbReference type="Pfam" id="PF00005">
    <property type="entry name" value="ABC_tran"/>
    <property type="match status" value="1"/>
</dbReference>
<organism evidence="11 12">
    <name type="scientific">Marinicauda algicola</name>
    <dbReference type="NCBI Taxonomy" id="2029849"/>
    <lineage>
        <taxon>Bacteria</taxon>
        <taxon>Pseudomonadati</taxon>
        <taxon>Pseudomonadota</taxon>
        <taxon>Alphaproteobacteria</taxon>
        <taxon>Maricaulales</taxon>
        <taxon>Maricaulaceae</taxon>
        <taxon>Marinicauda</taxon>
    </lineage>
</organism>
<keyword evidence="5 11" id="KW-0067">ATP-binding</keyword>
<feature type="domain" description="ABC transporter" evidence="9">
    <location>
        <begin position="368"/>
        <end position="602"/>
    </location>
</feature>
<dbReference type="SUPFAM" id="SSF52540">
    <property type="entry name" value="P-loop containing nucleoside triphosphate hydrolases"/>
    <property type="match status" value="1"/>
</dbReference>
<evidence type="ECO:0000259" key="9">
    <source>
        <dbReference type="PROSITE" id="PS50893"/>
    </source>
</evidence>
<dbReference type="InterPro" id="IPR011527">
    <property type="entry name" value="ABC1_TM_dom"/>
</dbReference>
<dbReference type="SMART" id="SM00382">
    <property type="entry name" value="AAA"/>
    <property type="match status" value="1"/>
</dbReference>
<dbReference type="OrthoDB" id="7614182at2"/>
<dbReference type="InterPro" id="IPR027417">
    <property type="entry name" value="P-loop_NTPase"/>
</dbReference>
<dbReference type="PROSITE" id="PS00211">
    <property type="entry name" value="ABC_TRANSPORTER_1"/>
    <property type="match status" value="1"/>
</dbReference>
<feature type="transmembrane region" description="Helical" evidence="8">
    <location>
        <begin position="190"/>
        <end position="210"/>
    </location>
</feature>
<dbReference type="InterPro" id="IPR003439">
    <property type="entry name" value="ABC_transporter-like_ATP-bd"/>
</dbReference>
<keyword evidence="3 8" id="KW-0812">Transmembrane</keyword>
<keyword evidence="7 8" id="KW-0472">Membrane</keyword>
<dbReference type="EMBL" id="SRXW01000003">
    <property type="protein sequence ID" value="TGY88379.1"/>
    <property type="molecule type" value="Genomic_DNA"/>
</dbReference>
<feature type="transmembrane region" description="Helical" evidence="8">
    <location>
        <begin position="42"/>
        <end position="62"/>
    </location>
</feature>
<dbReference type="Gene3D" id="3.40.50.300">
    <property type="entry name" value="P-loop containing nucleotide triphosphate hydrolases"/>
    <property type="match status" value="1"/>
</dbReference>
<evidence type="ECO:0000256" key="3">
    <source>
        <dbReference type="ARBA" id="ARBA00022692"/>
    </source>
</evidence>
<evidence type="ECO:0000256" key="4">
    <source>
        <dbReference type="ARBA" id="ARBA00022741"/>
    </source>
</evidence>
<dbReference type="PROSITE" id="PS50929">
    <property type="entry name" value="ABC_TM1F"/>
    <property type="match status" value="1"/>
</dbReference>
<evidence type="ECO:0000313" key="12">
    <source>
        <dbReference type="Proteomes" id="UP000308054"/>
    </source>
</evidence>
<evidence type="ECO:0000256" key="7">
    <source>
        <dbReference type="ARBA" id="ARBA00023136"/>
    </source>
</evidence>
<evidence type="ECO:0000256" key="2">
    <source>
        <dbReference type="ARBA" id="ARBA00022448"/>
    </source>
</evidence>
<evidence type="ECO:0000256" key="6">
    <source>
        <dbReference type="ARBA" id="ARBA00022989"/>
    </source>
</evidence>
<dbReference type="CDD" id="cd18582">
    <property type="entry name" value="ABC_6TM_ATM1_ABCB7"/>
    <property type="match status" value="1"/>
</dbReference>
<dbReference type="PROSITE" id="PS50893">
    <property type="entry name" value="ABC_TRANSPORTER_2"/>
    <property type="match status" value="1"/>
</dbReference>
<reference evidence="11 12" key="1">
    <citation type="journal article" date="2017" name="Int. J. Syst. Evol. Microbiol.">
        <title>Marinicauda algicola sp. nov., isolated from a marine red alga Rhodosorus marinus.</title>
        <authorList>
            <person name="Jeong S.E."/>
            <person name="Jeon S.H."/>
            <person name="Chun B.H."/>
            <person name="Kim D.W."/>
            <person name="Jeon C.O."/>
        </authorList>
    </citation>
    <scope>NUCLEOTIDE SEQUENCE [LARGE SCALE GENOMIC DNA]</scope>
    <source>
        <strain evidence="11 12">JCM 31718</strain>
    </source>
</reference>
<evidence type="ECO:0000313" key="11">
    <source>
        <dbReference type="EMBL" id="TGY88379.1"/>
    </source>
</evidence>
<dbReference type="Gene3D" id="1.20.1560.10">
    <property type="entry name" value="ABC transporter type 1, transmembrane domain"/>
    <property type="match status" value="1"/>
</dbReference>
<gene>
    <name evidence="11" type="ORF">E5163_11200</name>
</gene>
<keyword evidence="4" id="KW-0547">Nucleotide-binding</keyword>
<dbReference type="SUPFAM" id="SSF90123">
    <property type="entry name" value="ABC transporter transmembrane region"/>
    <property type="match status" value="1"/>
</dbReference>
<evidence type="ECO:0000259" key="10">
    <source>
        <dbReference type="PROSITE" id="PS50929"/>
    </source>
</evidence>
<comment type="caution">
    <text evidence="11">The sequence shown here is derived from an EMBL/GenBank/DDBJ whole genome shotgun (WGS) entry which is preliminary data.</text>
</comment>
<keyword evidence="2" id="KW-0813">Transport</keyword>
<proteinExistence type="predicted"/>
<evidence type="ECO:0000256" key="1">
    <source>
        <dbReference type="ARBA" id="ARBA00004651"/>
    </source>
</evidence>